<name>A0ABD2KV28_9BILA</name>
<organism evidence="9 10">
    <name type="scientific">Heterodera trifolii</name>
    <dbReference type="NCBI Taxonomy" id="157864"/>
    <lineage>
        <taxon>Eukaryota</taxon>
        <taxon>Metazoa</taxon>
        <taxon>Ecdysozoa</taxon>
        <taxon>Nematoda</taxon>
        <taxon>Chromadorea</taxon>
        <taxon>Rhabditida</taxon>
        <taxon>Tylenchina</taxon>
        <taxon>Tylenchomorpha</taxon>
        <taxon>Tylenchoidea</taxon>
        <taxon>Heteroderidae</taxon>
        <taxon>Heteroderinae</taxon>
        <taxon>Heterodera</taxon>
    </lineage>
</organism>
<sequence length="78" mass="8984">MTDQQRCTNYLNMSVVAGHELMHALGFNHEQSRSDARNYIILREDDGQSKIDSNSQNFEFAYDFGSILHYQSAGDHEK</sequence>
<dbReference type="Proteomes" id="UP001620626">
    <property type="component" value="Unassembled WGS sequence"/>
</dbReference>
<protein>
    <recommendedName>
        <fullName evidence="7">Metalloendopeptidase</fullName>
        <ecNumber evidence="7">3.4.24.-</ecNumber>
    </recommendedName>
</protein>
<dbReference type="AlphaFoldDB" id="A0ABD2KV28"/>
<dbReference type="GO" id="GO:0006508">
    <property type="term" value="P:proteolysis"/>
    <property type="evidence" value="ECO:0007669"/>
    <property type="project" value="UniProtKB-KW"/>
</dbReference>
<keyword evidence="2 6" id="KW-0479">Metal-binding</keyword>
<feature type="active site" evidence="6">
    <location>
        <position position="20"/>
    </location>
</feature>
<comment type="caution">
    <text evidence="6">Lacks conserved residue(s) required for the propagation of feature annotation.</text>
</comment>
<dbReference type="PANTHER" id="PTHR10127:SF780">
    <property type="entry name" value="METALLOENDOPEPTIDASE"/>
    <property type="match status" value="1"/>
</dbReference>
<dbReference type="Pfam" id="PF01400">
    <property type="entry name" value="Astacin"/>
    <property type="match status" value="1"/>
</dbReference>
<evidence type="ECO:0000256" key="6">
    <source>
        <dbReference type="PROSITE-ProRule" id="PRU01211"/>
    </source>
</evidence>
<evidence type="ECO:0000256" key="5">
    <source>
        <dbReference type="ARBA" id="ARBA00023049"/>
    </source>
</evidence>
<dbReference type="EC" id="3.4.24.-" evidence="7"/>
<feature type="binding site" evidence="6">
    <location>
        <position position="29"/>
    </location>
    <ligand>
        <name>Zn(2+)</name>
        <dbReference type="ChEBI" id="CHEBI:29105"/>
        <note>catalytic</note>
    </ligand>
</feature>
<gene>
    <name evidence="9" type="ORF">niasHT_012204</name>
</gene>
<dbReference type="InterPro" id="IPR024079">
    <property type="entry name" value="MetalloPept_cat_dom_sf"/>
</dbReference>
<dbReference type="EMBL" id="JBICBT010000650">
    <property type="protein sequence ID" value="KAL3106465.1"/>
    <property type="molecule type" value="Genomic_DNA"/>
</dbReference>
<dbReference type="PROSITE" id="PS51864">
    <property type="entry name" value="ASTACIN"/>
    <property type="match status" value="1"/>
</dbReference>
<dbReference type="PRINTS" id="PR00480">
    <property type="entry name" value="ASTACIN"/>
</dbReference>
<evidence type="ECO:0000313" key="10">
    <source>
        <dbReference type="Proteomes" id="UP001620626"/>
    </source>
</evidence>
<dbReference type="GO" id="GO:0004222">
    <property type="term" value="F:metalloendopeptidase activity"/>
    <property type="evidence" value="ECO:0007669"/>
    <property type="project" value="UniProtKB-UniRule"/>
</dbReference>
<dbReference type="SUPFAM" id="SSF55486">
    <property type="entry name" value="Metalloproteases ('zincins'), catalytic domain"/>
    <property type="match status" value="1"/>
</dbReference>
<reference evidence="9 10" key="1">
    <citation type="submission" date="2024-10" db="EMBL/GenBank/DDBJ databases">
        <authorList>
            <person name="Kim D."/>
        </authorList>
    </citation>
    <scope>NUCLEOTIDE SEQUENCE [LARGE SCALE GENOMIC DNA]</scope>
    <source>
        <strain evidence="9">BH-2024</strain>
    </source>
</reference>
<keyword evidence="3 6" id="KW-0378">Hydrolase</keyword>
<feature type="domain" description="Peptidase M12A" evidence="8">
    <location>
        <begin position="1"/>
        <end position="78"/>
    </location>
</feature>
<evidence type="ECO:0000256" key="3">
    <source>
        <dbReference type="ARBA" id="ARBA00022801"/>
    </source>
</evidence>
<comment type="caution">
    <text evidence="9">The sequence shown here is derived from an EMBL/GenBank/DDBJ whole genome shotgun (WGS) entry which is preliminary data.</text>
</comment>
<accession>A0ABD2KV28</accession>
<evidence type="ECO:0000313" key="9">
    <source>
        <dbReference type="EMBL" id="KAL3106465.1"/>
    </source>
</evidence>
<evidence type="ECO:0000259" key="8">
    <source>
        <dbReference type="PROSITE" id="PS51864"/>
    </source>
</evidence>
<dbReference type="GO" id="GO:0008270">
    <property type="term" value="F:zinc ion binding"/>
    <property type="evidence" value="ECO:0007669"/>
    <property type="project" value="UniProtKB-UniRule"/>
</dbReference>
<feature type="binding site" evidence="6">
    <location>
        <position position="19"/>
    </location>
    <ligand>
        <name>Zn(2+)</name>
        <dbReference type="ChEBI" id="CHEBI:29105"/>
        <note>catalytic</note>
    </ligand>
</feature>
<keyword evidence="10" id="KW-1185">Reference proteome</keyword>
<dbReference type="PANTHER" id="PTHR10127">
    <property type="entry name" value="DISCOIDIN, CUB, EGF, LAMININ , AND ZINC METALLOPROTEASE DOMAIN CONTAINING"/>
    <property type="match status" value="1"/>
</dbReference>
<evidence type="ECO:0000256" key="7">
    <source>
        <dbReference type="RuleBase" id="RU361183"/>
    </source>
</evidence>
<keyword evidence="5 6" id="KW-0482">Metalloprotease</keyword>
<evidence type="ECO:0000256" key="1">
    <source>
        <dbReference type="ARBA" id="ARBA00022670"/>
    </source>
</evidence>
<comment type="cofactor">
    <cofactor evidence="6 7">
        <name>Zn(2+)</name>
        <dbReference type="ChEBI" id="CHEBI:29105"/>
    </cofactor>
    <text evidence="6 7">Binds 1 zinc ion per subunit.</text>
</comment>
<evidence type="ECO:0000256" key="4">
    <source>
        <dbReference type="ARBA" id="ARBA00022833"/>
    </source>
</evidence>
<proteinExistence type="predicted"/>
<keyword evidence="4 6" id="KW-0862">Zinc</keyword>
<dbReference type="InterPro" id="IPR001506">
    <property type="entry name" value="Peptidase_M12A"/>
</dbReference>
<dbReference type="Gene3D" id="3.40.390.10">
    <property type="entry name" value="Collagenase (Catalytic Domain)"/>
    <property type="match status" value="1"/>
</dbReference>
<feature type="binding site" evidence="6">
    <location>
        <position position="23"/>
    </location>
    <ligand>
        <name>Zn(2+)</name>
        <dbReference type="ChEBI" id="CHEBI:29105"/>
        <note>catalytic</note>
    </ligand>
</feature>
<evidence type="ECO:0000256" key="2">
    <source>
        <dbReference type="ARBA" id="ARBA00022723"/>
    </source>
</evidence>
<keyword evidence="1 6" id="KW-0645">Protease</keyword>